<evidence type="ECO:0000313" key="2">
    <source>
        <dbReference type="EMBL" id="SCU86122.1"/>
    </source>
</evidence>
<dbReference type="GO" id="GO:0046983">
    <property type="term" value="F:protein dimerization activity"/>
    <property type="evidence" value="ECO:0007669"/>
    <property type="project" value="InterPro"/>
</dbReference>
<dbReference type="AlphaFoldDB" id="A0A1G4J884"/>
<dbReference type="Pfam" id="PF23179">
    <property type="entry name" value="bHLH_INO2"/>
    <property type="match status" value="1"/>
</dbReference>
<proteinExistence type="predicted"/>
<keyword evidence="3" id="KW-1185">Reference proteome</keyword>
<sequence>MENNHLLDVFDYDLDIDFETAYEMINNEDLNAKSNNNNHMAIDPEVDRWSTSDTCGMKRESDGVNGAHLNEHALGLELTNRPGLLSEFESSAIENFLDSLVSSNNTSAKRSKEWLPQQQHLKPVWEEVGSVISASRSLGDGHISGKQASSEFKVSQAAVDGKPVNSVNGFGTTNSFKNPLLPISALGPGLGRSGSEKALDAVTIAQPLPALDVNPQSTPDTSLRTMSVNYKPAQIKSPEITILDSEVPLDVRGDPAKRKKWKHVALEKKRRNAIKEFFDDLVELVQFPRSVVQEAQKFHPVNWGLDVEHAGGKKMKGGKPTDKRIPKHVLLNYLIEDMDVILRANRSLEAMLEPKVHEERTLTYI</sequence>
<dbReference type="EMBL" id="LT598446">
    <property type="protein sequence ID" value="SCU86122.1"/>
    <property type="molecule type" value="Genomic_DNA"/>
</dbReference>
<reference evidence="3" key="1">
    <citation type="submission" date="2016-03" db="EMBL/GenBank/DDBJ databases">
        <authorList>
            <person name="Devillers Hugo."/>
        </authorList>
    </citation>
    <scope>NUCLEOTIDE SEQUENCE [LARGE SCALE GENOMIC DNA]</scope>
</reference>
<feature type="domain" description="INO2 bHLH" evidence="1">
    <location>
        <begin position="254"/>
        <end position="353"/>
    </location>
</feature>
<dbReference type="OrthoDB" id="3973009at2759"/>
<gene>
    <name evidence="2" type="ORF">LANO_0C06810G</name>
</gene>
<dbReference type="Proteomes" id="UP000189911">
    <property type="component" value="Chromosome C"/>
</dbReference>
<accession>A0A1G4J884</accession>
<dbReference type="InterPro" id="IPR057071">
    <property type="entry name" value="bHLH_INO2"/>
</dbReference>
<dbReference type="CDD" id="cd11388">
    <property type="entry name" value="bHLH_ScINO2_like"/>
    <property type="match status" value="1"/>
</dbReference>
<evidence type="ECO:0000313" key="3">
    <source>
        <dbReference type="Proteomes" id="UP000189911"/>
    </source>
</evidence>
<name>A0A1G4J884_9SACH</name>
<dbReference type="InterPro" id="IPR036638">
    <property type="entry name" value="HLH_DNA-bd_sf"/>
</dbReference>
<protein>
    <submittedName>
        <fullName evidence="2">LANO_0C06810g1_1</fullName>
    </submittedName>
</protein>
<evidence type="ECO:0000259" key="1">
    <source>
        <dbReference type="Pfam" id="PF23179"/>
    </source>
</evidence>
<organism evidence="2 3">
    <name type="scientific">Lachancea nothofagi CBS 11611</name>
    <dbReference type="NCBI Taxonomy" id="1266666"/>
    <lineage>
        <taxon>Eukaryota</taxon>
        <taxon>Fungi</taxon>
        <taxon>Dikarya</taxon>
        <taxon>Ascomycota</taxon>
        <taxon>Saccharomycotina</taxon>
        <taxon>Saccharomycetes</taxon>
        <taxon>Saccharomycetales</taxon>
        <taxon>Saccharomycetaceae</taxon>
        <taxon>Lachancea</taxon>
    </lineage>
</organism>
<dbReference type="SUPFAM" id="SSF47459">
    <property type="entry name" value="HLH, helix-loop-helix DNA-binding domain"/>
    <property type="match status" value="1"/>
</dbReference>